<keyword evidence="5 6" id="KW-0472">Membrane</keyword>
<gene>
    <name evidence="8" type="ORF">PPROV_000317500</name>
</gene>
<sequence>MSEDTPVVSLPVVASLEKNMPVELHSLVMWKEPKQSGILLAAITFAYLLLEKSGFTLIGIIANSGMVFLVATMVAANVSTMLGKTNPISFPKVEISEEVAKDVALSVTKGVNAVLAFAHTSATGTIPIVDFGKYILGLYVLAMVGSRFHVLTLVFLVLFSALTVPKGSQCVYAKYHTEIDAFVAKAQEQINDGVAKIKEKVMSATGAKKQE</sequence>
<dbReference type="EMBL" id="BNJQ01000007">
    <property type="protein sequence ID" value="GHP04421.1"/>
    <property type="molecule type" value="Genomic_DNA"/>
</dbReference>
<dbReference type="GO" id="GO:0009617">
    <property type="term" value="P:response to bacterium"/>
    <property type="evidence" value="ECO:0007669"/>
    <property type="project" value="InterPro"/>
</dbReference>
<comment type="subcellular location">
    <subcellularLocation>
        <location evidence="1 6">Endoplasmic reticulum membrane</location>
        <topology evidence="1 6">Multi-pass membrane protein</topology>
    </subcellularLocation>
</comment>
<feature type="domain" description="Reticulon" evidence="7">
    <location>
        <begin position="24"/>
        <end position="211"/>
    </location>
</feature>
<comment type="caution">
    <text evidence="8">The sequence shown here is derived from an EMBL/GenBank/DDBJ whole genome shotgun (WGS) entry which is preliminary data.</text>
</comment>
<dbReference type="GO" id="GO:0005789">
    <property type="term" value="C:endoplasmic reticulum membrane"/>
    <property type="evidence" value="ECO:0007669"/>
    <property type="project" value="UniProtKB-SubCell"/>
</dbReference>
<feature type="transmembrane region" description="Helical" evidence="6">
    <location>
        <begin position="134"/>
        <end position="159"/>
    </location>
</feature>
<dbReference type="PROSITE" id="PS50845">
    <property type="entry name" value="RETICULON"/>
    <property type="match status" value="1"/>
</dbReference>
<dbReference type="Pfam" id="PF02453">
    <property type="entry name" value="Reticulon"/>
    <property type="match status" value="1"/>
</dbReference>
<evidence type="ECO:0000313" key="8">
    <source>
        <dbReference type="EMBL" id="GHP04421.1"/>
    </source>
</evidence>
<dbReference type="AlphaFoldDB" id="A0A830HFL2"/>
<dbReference type="PANTHER" id="PTHR10994">
    <property type="entry name" value="RETICULON"/>
    <property type="match status" value="1"/>
</dbReference>
<evidence type="ECO:0000256" key="2">
    <source>
        <dbReference type="ARBA" id="ARBA00022692"/>
    </source>
</evidence>
<keyword evidence="3 6" id="KW-0256">Endoplasmic reticulum</keyword>
<evidence type="ECO:0000313" key="9">
    <source>
        <dbReference type="Proteomes" id="UP000660262"/>
    </source>
</evidence>
<keyword evidence="4 6" id="KW-1133">Transmembrane helix</keyword>
<dbReference type="InterPro" id="IPR003388">
    <property type="entry name" value="Reticulon"/>
</dbReference>
<organism evidence="8 9">
    <name type="scientific">Pycnococcus provasolii</name>
    <dbReference type="NCBI Taxonomy" id="41880"/>
    <lineage>
        <taxon>Eukaryota</taxon>
        <taxon>Viridiplantae</taxon>
        <taxon>Chlorophyta</taxon>
        <taxon>Pseudoscourfieldiophyceae</taxon>
        <taxon>Pseudoscourfieldiales</taxon>
        <taxon>Pycnococcaceae</taxon>
        <taxon>Pycnococcus</taxon>
    </lineage>
</organism>
<evidence type="ECO:0000259" key="7">
    <source>
        <dbReference type="PROSITE" id="PS50845"/>
    </source>
</evidence>
<dbReference type="InterPro" id="IPR045064">
    <property type="entry name" value="Reticulon-like"/>
</dbReference>
<accession>A0A830HFL2</accession>
<evidence type="ECO:0000256" key="5">
    <source>
        <dbReference type="ARBA" id="ARBA00023136"/>
    </source>
</evidence>
<name>A0A830HFL2_9CHLO</name>
<proteinExistence type="predicted"/>
<evidence type="ECO:0000256" key="4">
    <source>
        <dbReference type="ARBA" id="ARBA00022989"/>
    </source>
</evidence>
<protein>
    <recommendedName>
        <fullName evidence="6">Reticulon-like protein</fullName>
    </recommendedName>
</protein>
<evidence type="ECO:0000256" key="1">
    <source>
        <dbReference type="ARBA" id="ARBA00004477"/>
    </source>
</evidence>
<reference evidence="8" key="1">
    <citation type="submission" date="2020-10" db="EMBL/GenBank/DDBJ databases">
        <title>Unveiling of a novel bifunctional photoreceptor, Dualchrome1, isolated from a cosmopolitan green alga.</title>
        <authorList>
            <person name="Suzuki S."/>
            <person name="Kawachi M."/>
        </authorList>
    </citation>
    <scope>NUCLEOTIDE SEQUENCE</scope>
    <source>
        <strain evidence="8">NIES 2893</strain>
    </source>
</reference>
<dbReference type="OrthoDB" id="567788at2759"/>
<dbReference type="Proteomes" id="UP000660262">
    <property type="component" value="Unassembled WGS sequence"/>
</dbReference>
<feature type="transmembrane region" description="Helical" evidence="6">
    <location>
        <begin position="57"/>
        <end position="76"/>
    </location>
</feature>
<keyword evidence="9" id="KW-1185">Reference proteome</keyword>
<dbReference type="PANTHER" id="PTHR10994:SF193">
    <property type="entry name" value="RETICULON-LIKE PROTEIN"/>
    <property type="match status" value="1"/>
</dbReference>
<evidence type="ECO:0000256" key="6">
    <source>
        <dbReference type="RuleBase" id="RU363132"/>
    </source>
</evidence>
<evidence type="ECO:0000256" key="3">
    <source>
        <dbReference type="ARBA" id="ARBA00022824"/>
    </source>
</evidence>
<keyword evidence="2 6" id="KW-0812">Transmembrane</keyword>